<dbReference type="Pfam" id="PF22725">
    <property type="entry name" value="GFO_IDH_MocA_C3"/>
    <property type="match status" value="1"/>
</dbReference>
<dbReference type="KEGG" id="coh:EAV92_23380"/>
<dbReference type="PANTHER" id="PTHR43249:SF1">
    <property type="entry name" value="D-GLUCOSIDE 3-DEHYDROGENASE"/>
    <property type="match status" value="1"/>
</dbReference>
<dbReference type="InterPro" id="IPR000683">
    <property type="entry name" value="Gfo/Idh/MocA-like_OxRdtase_N"/>
</dbReference>
<evidence type="ECO:0000259" key="2">
    <source>
        <dbReference type="Pfam" id="PF22725"/>
    </source>
</evidence>
<dbReference type="Proteomes" id="UP000269097">
    <property type="component" value="Chromosome"/>
</dbReference>
<feature type="domain" description="Gfo/Idh/MocA-like oxidoreductase N-terminal" evidence="1">
    <location>
        <begin position="4"/>
        <end position="124"/>
    </location>
</feature>
<dbReference type="PANTHER" id="PTHR43249">
    <property type="entry name" value="UDP-N-ACETYL-2-AMINO-2-DEOXY-D-GLUCURONATE OXIDASE"/>
    <property type="match status" value="1"/>
</dbReference>
<dbReference type="AlphaFoldDB" id="A0A3G3K632"/>
<sequence length="375" mass="41596">MDQVRIGIVGLGNMGSGHARYLSKGEVEGAVLTAVCDGDRQLLERVAGECGEGVAAFDDASAFLSSGLIDGVLICTPHYSHPPLAIEAFRNGLHVLIEKPAGVYTKQVREMNEAAAATDKIFGIMYNQRTNPMYRKLRELIRQGELGEIRRLNWIITDWYRPQHYYNSGGWRATWAKEGGGVLMNQAPHQLDLWQWIAGMMPTRIRAFCSFGKRRDIEVENEVTAYAEYANGATAVFITSTCETPGTNRLEVTGDRGKAVVEEGRLRFWQLDVSEPEFNRTAKESFAAPGKREIPIELEPGDGEQHIGITRDWVRAILTGSPLLAPGEEGIRGLTLANAMLLSTWTDGWAELPLDEDLFYRLLQEKIQASGAVRA</sequence>
<dbReference type="InterPro" id="IPR055170">
    <property type="entry name" value="GFO_IDH_MocA-like_dom"/>
</dbReference>
<organism evidence="3 4">
    <name type="scientific">Cohnella candidum</name>
    <dbReference type="NCBI Taxonomy" id="2674991"/>
    <lineage>
        <taxon>Bacteria</taxon>
        <taxon>Bacillati</taxon>
        <taxon>Bacillota</taxon>
        <taxon>Bacilli</taxon>
        <taxon>Bacillales</taxon>
        <taxon>Paenibacillaceae</taxon>
        <taxon>Cohnella</taxon>
    </lineage>
</organism>
<gene>
    <name evidence="3" type="ORF">EAV92_23380</name>
</gene>
<proteinExistence type="predicted"/>
<dbReference type="Gene3D" id="3.30.360.10">
    <property type="entry name" value="Dihydrodipicolinate Reductase, domain 2"/>
    <property type="match status" value="1"/>
</dbReference>
<keyword evidence="4" id="KW-1185">Reference proteome</keyword>
<dbReference type="Gene3D" id="3.40.50.720">
    <property type="entry name" value="NAD(P)-binding Rossmann-like Domain"/>
    <property type="match status" value="1"/>
</dbReference>
<evidence type="ECO:0000313" key="3">
    <source>
        <dbReference type="EMBL" id="AYQ75229.1"/>
    </source>
</evidence>
<dbReference type="SUPFAM" id="SSF51735">
    <property type="entry name" value="NAD(P)-binding Rossmann-fold domains"/>
    <property type="match status" value="1"/>
</dbReference>
<feature type="domain" description="GFO/IDH/MocA-like oxidoreductase" evidence="2">
    <location>
        <begin position="134"/>
        <end position="259"/>
    </location>
</feature>
<accession>A0A3G3K632</accession>
<reference evidence="3 4" key="1">
    <citation type="submission" date="2018-10" db="EMBL/GenBank/DDBJ databases">
        <title>Genome Sequence of Cohnella sp.</title>
        <authorList>
            <person name="Srinivasan S."/>
            <person name="Kim M.K."/>
        </authorList>
    </citation>
    <scope>NUCLEOTIDE SEQUENCE [LARGE SCALE GENOMIC DNA]</scope>
    <source>
        <strain evidence="3 4">18JY8-7</strain>
    </source>
</reference>
<dbReference type="RefSeq" id="WP_123043310.1">
    <property type="nucleotide sequence ID" value="NZ_CP033433.1"/>
</dbReference>
<protein>
    <submittedName>
        <fullName evidence="3">Gfo/Idh/MocA family oxidoreductase</fullName>
    </submittedName>
</protein>
<dbReference type="Pfam" id="PF01408">
    <property type="entry name" value="GFO_IDH_MocA"/>
    <property type="match status" value="1"/>
</dbReference>
<dbReference type="InterPro" id="IPR052515">
    <property type="entry name" value="Gfo/Idh/MocA_Oxidoreductase"/>
</dbReference>
<evidence type="ECO:0000259" key="1">
    <source>
        <dbReference type="Pfam" id="PF01408"/>
    </source>
</evidence>
<evidence type="ECO:0000313" key="4">
    <source>
        <dbReference type="Proteomes" id="UP000269097"/>
    </source>
</evidence>
<dbReference type="SUPFAM" id="SSF55347">
    <property type="entry name" value="Glyceraldehyde-3-phosphate dehydrogenase-like, C-terminal domain"/>
    <property type="match status" value="1"/>
</dbReference>
<dbReference type="EMBL" id="CP033433">
    <property type="protein sequence ID" value="AYQ75229.1"/>
    <property type="molecule type" value="Genomic_DNA"/>
</dbReference>
<dbReference type="InterPro" id="IPR036291">
    <property type="entry name" value="NAD(P)-bd_dom_sf"/>
</dbReference>
<name>A0A3G3K632_9BACL</name>
<dbReference type="GO" id="GO:0000166">
    <property type="term" value="F:nucleotide binding"/>
    <property type="evidence" value="ECO:0007669"/>
    <property type="project" value="InterPro"/>
</dbReference>